<dbReference type="EMBL" id="SJPY01000003">
    <property type="protein sequence ID" value="TWU43068.1"/>
    <property type="molecule type" value="Genomic_DNA"/>
</dbReference>
<gene>
    <name evidence="2" type="ORF">Q31b_21050</name>
</gene>
<feature type="compositionally biased region" description="Basic and acidic residues" evidence="1">
    <location>
        <begin position="1"/>
        <end position="11"/>
    </location>
</feature>
<evidence type="ECO:0000313" key="3">
    <source>
        <dbReference type="Proteomes" id="UP000315471"/>
    </source>
</evidence>
<keyword evidence="3" id="KW-1185">Reference proteome</keyword>
<dbReference type="AlphaFoldDB" id="A0A5C6E2I1"/>
<sequence length="390" mass="43019">MPQKRPLRETHPALFGPGPQPWFRPSSSPEKFIFFRCFFVLLLSVGFHVKLSAQVSPPETTLDSAPIFAKLSQRSVNVFDGNPFGEALDELAEQANVAIWIDRKIDHSATISAGQVGPTVYLSMQQIAEIRDCVIMPVRDILLVGRPEWVEETAVSLARLPNDSLDPINVSWSNATTPSEIVESILDEAKLRAEAIDLPHDLWAANEWASVDPAVALTLVLAQFDLRLVAATFPKRMKVESATARERYAVKYEVTPERTKFLAAVRQRDRASQVQTQGQTMVVSASAAAHRAGTNQFFIEQSKMASSPTDLDTENLALNLLNTPANQVFEKLAGAAERTCVIQDSAEEACKTLVSFEAKKSSFRKLVAEVARLAEVTAEWTDQSLIISGR</sequence>
<comment type="caution">
    <text evidence="2">The sequence shown here is derived from an EMBL/GenBank/DDBJ whole genome shotgun (WGS) entry which is preliminary data.</text>
</comment>
<dbReference type="Proteomes" id="UP000315471">
    <property type="component" value="Unassembled WGS sequence"/>
</dbReference>
<evidence type="ECO:0000256" key="1">
    <source>
        <dbReference type="SAM" id="MobiDB-lite"/>
    </source>
</evidence>
<reference evidence="2 3" key="1">
    <citation type="submission" date="2019-02" db="EMBL/GenBank/DDBJ databases">
        <title>Deep-cultivation of Planctomycetes and their phenomic and genomic characterization uncovers novel biology.</title>
        <authorList>
            <person name="Wiegand S."/>
            <person name="Jogler M."/>
            <person name="Boedeker C."/>
            <person name="Pinto D."/>
            <person name="Vollmers J."/>
            <person name="Rivas-Marin E."/>
            <person name="Kohn T."/>
            <person name="Peeters S.H."/>
            <person name="Heuer A."/>
            <person name="Rast P."/>
            <person name="Oberbeckmann S."/>
            <person name="Bunk B."/>
            <person name="Jeske O."/>
            <person name="Meyerdierks A."/>
            <person name="Storesund J.E."/>
            <person name="Kallscheuer N."/>
            <person name="Luecker S."/>
            <person name="Lage O.M."/>
            <person name="Pohl T."/>
            <person name="Merkel B.J."/>
            <person name="Hornburger P."/>
            <person name="Mueller R.-W."/>
            <person name="Bruemmer F."/>
            <person name="Labrenz M."/>
            <person name="Spormann A.M."/>
            <person name="Op Den Camp H."/>
            <person name="Overmann J."/>
            <person name="Amann R."/>
            <person name="Jetten M.S.M."/>
            <person name="Mascher T."/>
            <person name="Medema M.H."/>
            <person name="Devos D.P."/>
            <person name="Kaster A.-K."/>
            <person name="Ovreas L."/>
            <person name="Rohde M."/>
            <person name="Galperin M.Y."/>
            <person name="Jogler C."/>
        </authorList>
    </citation>
    <scope>NUCLEOTIDE SEQUENCE [LARGE SCALE GENOMIC DNA]</scope>
    <source>
        <strain evidence="2 3">Q31b</strain>
    </source>
</reference>
<organism evidence="2 3">
    <name type="scientific">Novipirellula aureliae</name>
    <dbReference type="NCBI Taxonomy" id="2527966"/>
    <lineage>
        <taxon>Bacteria</taxon>
        <taxon>Pseudomonadati</taxon>
        <taxon>Planctomycetota</taxon>
        <taxon>Planctomycetia</taxon>
        <taxon>Pirellulales</taxon>
        <taxon>Pirellulaceae</taxon>
        <taxon>Novipirellula</taxon>
    </lineage>
</organism>
<name>A0A5C6E2I1_9BACT</name>
<evidence type="ECO:0000313" key="2">
    <source>
        <dbReference type="EMBL" id="TWU43068.1"/>
    </source>
</evidence>
<accession>A0A5C6E2I1</accession>
<feature type="region of interest" description="Disordered" evidence="1">
    <location>
        <begin position="1"/>
        <end position="20"/>
    </location>
</feature>
<protein>
    <submittedName>
        <fullName evidence="2">Uncharacterized protein</fullName>
    </submittedName>
</protein>
<proteinExistence type="predicted"/>